<organism evidence="2">
    <name type="scientific">Loigolactobacillus rennini</name>
    <dbReference type="NCBI Taxonomy" id="238013"/>
    <lineage>
        <taxon>Bacteria</taxon>
        <taxon>Bacillati</taxon>
        <taxon>Bacillota</taxon>
        <taxon>Bacilli</taxon>
        <taxon>Lactobacillales</taxon>
        <taxon>Lactobacillaceae</taxon>
        <taxon>Loigolactobacillus</taxon>
    </lineage>
</organism>
<dbReference type="EMBL" id="LT634362">
    <property type="protein sequence ID" value="SFZ87042.1"/>
    <property type="molecule type" value="Genomic_DNA"/>
</dbReference>
<sequence length="246" mass="28598">MAMIMRAEFRKLYHRKIFIGVLLISLFSLIYALGAYFHWHFITISGHIDLVVFMTSMWKLLMMLGLPLIFFTYLSASILGSETIDGQILLEILRVSSRKQLIQAKFITMILLVTAVFMLNMGFSCLFYFTLMIPSGNAAMVSRFSLQLLLISFSDLIFLILMIAIAFFFAIDKNSFQATLFTLGVYIFLMFLAKIDGLNVWMPGYFSLTNSPQFSVPWFIYHLGLNIFFILFFFNYTTRKFIKKQF</sequence>
<evidence type="ECO:0000256" key="1">
    <source>
        <dbReference type="SAM" id="Phobius"/>
    </source>
</evidence>
<proteinExistence type="predicted"/>
<keyword evidence="1" id="KW-0472">Membrane</keyword>
<keyword evidence="1" id="KW-1133">Transmembrane helix</keyword>
<name>A0A1K2I3V7_9LACO</name>
<feature type="transmembrane region" description="Helical" evidence="1">
    <location>
        <begin position="149"/>
        <end position="171"/>
    </location>
</feature>
<feature type="transmembrane region" description="Helical" evidence="1">
    <location>
        <begin position="215"/>
        <end position="236"/>
    </location>
</feature>
<feature type="transmembrane region" description="Helical" evidence="1">
    <location>
        <begin position="106"/>
        <end position="129"/>
    </location>
</feature>
<protein>
    <submittedName>
        <fullName evidence="2">Uncharacterized protein</fullName>
    </submittedName>
</protein>
<feature type="transmembrane region" description="Helical" evidence="1">
    <location>
        <begin position="178"/>
        <end position="195"/>
    </location>
</feature>
<evidence type="ECO:0000313" key="2">
    <source>
        <dbReference type="EMBL" id="SFZ87042.1"/>
    </source>
</evidence>
<reference evidence="2" key="1">
    <citation type="submission" date="2016-11" db="EMBL/GenBank/DDBJ databases">
        <authorList>
            <person name="Jaros S."/>
            <person name="Januszkiewicz K."/>
            <person name="Wedrychowicz H."/>
        </authorList>
    </citation>
    <scope>NUCLEOTIDE SEQUENCE</scope>
    <source>
        <strain evidence="2">ACA-DC 565</strain>
    </source>
</reference>
<accession>A0A1K2I3V7</accession>
<keyword evidence="1" id="KW-0812">Transmembrane</keyword>
<dbReference type="AlphaFoldDB" id="A0A1K2I3V7"/>
<feature type="transmembrane region" description="Helical" evidence="1">
    <location>
        <begin position="50"/>
        <end position="74"/>
    </location>
</feature>
<gene>
    <name evidence="2" type="ORF">LREN565_0155</name>
</gene>